<comment type="function">
    <text evidence="3 14 16">Endonuclease that specifically degrades the RNA of RNA-DNA hybrids.</text>
</comment>
<evidence type="ECO:0000256" key="9">
    <source>
        <dbReference type="ARBA" id="ARBA00022722"/>
    </source>
</evidence>
<evidence type="ECO:0000256" key="1">
    <source>
        <dbReference type="ARBA" id="ARBA00000077"/>
    </source>
</evidence>
<dbReference type="PROSITE" id="PS51975">
    <property type="entry name" value="RNASE_H_2"/>
    <property type="match status" value="1"/>
</dbReference>
<keyword evidence="9 14" id="KW-0540">Nuclease</keyword>
<keyword evidence="11 14" id="KW-0255">Endonuclease</keyword>
<proteinExistence type="inferred from homology"/>
<gene>
    <name evidence="14" type="primary">rnhB</name>
    <name evidence="18" type="ORF">EV699_10689</name>
</gene>
<keyword evidence="13 14" id="KW-0464">Manganese</keyword>
<evidence type="ECO:0000259" key="17">
    <source>
        <dbReference type="PROSITE" id="PS51975"/>
    </source>
</evidence>
<keyword evidence="19" id="KW-1185">Reference proteome</keyword>
<evidence type="ECO:0000256" key="8">
    <source>
        <dbReference type="ARBA" id="ARBA00022490"/>
    </source>
</evidence>
<dbReference type="AlphaFoldDB" id="A0A4R2LGA5"/>
<keyword evidence="10 14" id="KW-0479">Metal-binding</keyword>
<feature type="binding site" evidence="14 15">
    <location>
        <position position="113"/>
    </location>
    <ligand>
        <name>a divalent metal cation</name>
        <dbReference type="ChEBI" id="CHEBI:60240"/>
    </ligand>
</feature>
<comment type="catalytic activity">
    <reaction evidence="1 14 15 16">
        <text>Endonucleolytic cleavage to 5'-phosphomonoester.</text>
        <dbReference type="EC" id="3.1.26.4"/>
    </reaction>
</comment>
<dbReference type="RefSeq" id="WP_132540175.1">
    <property type="nucleotide sequence ID" value="NZ_SLWY01000006.1"/>
</dbReference>
<evidence type="ECO:0000256" key="12">
    <source>
        <dbReference type="ARBA" id="ARBA00022801"/>
    </source>
</evidence>
<dbReference type="EC" id="3.1.26.4" evidence="6 14"/>
<dbReference type="HAMAP" id="MF_00052_B">
    <property type="entry name" value="RNase_HII_B"/>
    <property type="match status" value="1"/>
</dbReference>
<dbReference type="GO" id="GO:0005737">
    <property type="term" value="C:cytoplasm"/>
    <property type="evidence" value="ECO:0007669"/>
    <property type="project" value="UniProtKB-SubCell"/>
</dbReference>
<dbReference type="GO" id="GO:0003723">
    <property type="term" value="F:RNA binding"/>
    <property type="evidence" value="ECO:0007669"/>
    <property type="project" value="UniProtKB-UniRule"/>
</dbReference>
<organism evidence="18 19">
    <name type="scientific">Plasticicumulans lactativorans</name>
    <dbReference type="NCBI Taxonomy" id="1133106"/>
    <lineage>
        <taxon>Bacteria</taxon>
        <taxon>Pseudomonadati</taxon>
        <taxon>Pseudomonadota</taxon>
        <taxon>Gammaproteobacteria</taxon>
        <taxon>Candidatus Competibacteraceae</taxon>
        <taxon>Plasticicumulans</taxon>
    </lineage>
</organism>
<comment type="cofactor">
    <cofactor evidence="2">
        <name>Mg(2+)</name>
        <dbReference type="ChEBI" id="CHEBI:18420"/>
    </cofactor>
</comment>
<evidence type="ECO:0000256" key="7">
    <source>
        <dbReference type="ARBA" id="ARBA00019179"/>
    </source>
</evidence>
<evidence type="ECO:0000256" key="4">
    <source>
        <dbReference type="ARBA" id="ARBA00004496"/>
    </source>
</evidence>
<dbReference type="PANTHER" id="PTHR10954">
    <property type="entry name" value="RIBONUCLEASE H2 SUBUNIT A"/>
    <property type="match status" value="1"/>
</dbReference>
<protein>
    <recommendedName>
        <fullName evidence="7 14">Ribonuclease HII</fullName>
        <shortName evidence="14">RNase HII</shortName>
        <ecNumber evidence="6 14">3.1.26.4</ecNumber>
    </recommendedName>
</protein>
<evidence type="ECO:0000256" key="5">
    <source>
        <dbReference type="ARBA" id="ARBA00007383"/>
    </source>
</evidence>
<dbReference type="Pfam" id="PF01351">
    <property type="entry name" value="RNase_HII"/>
    <property type="match status" value="1"/>
</dbReference>
<evidence type="ECO:0000256" key="14">
    <source>
        <dbReference type="HAMAP-Rule" id="MF_00052"/>
    </source>
</evidence>
<feature type="domain" description="RNase H type-2" evidence="17">
    <location>
        <begin position="15"/>
        <end position="205"/>
    </location>
</feature>
<dbReference type="NCBIfam" id="NF000596">
    <property type="entry name" value="PRK00015.1-4"/>
    <property type="match status" value="1"/>
</dbReference>
<evidence type="ECO:0000313" key="19">
    <source>
        <dbReference type="Proteomes" id="UP000295765"/>
    </source>
</evidence>
<feature type="binding site" evidence="14 15">
    <location>
        <position position="21"/>
    </location>
    <ligand>
        <name>a divalent metal cation</name>
        <dbReference type="ChEBI" id="CHEBI:60240"/>
    </ligand>
</feature>
<dbReference type="InterPro" id="IPR036397">
    <property type="entry name" value="RNaseH_sf"/>
</dbReference>
<comment type="caution">
    <text evidence="18">The sequence shown here is derived from an EMBL/GenBank/DDBJ whole genome shotgun (WGS) entry which is preliminary data.</text>
</comment>
<evidence type="ECO:0000256" key="15">
    <source>
        <dbReference type="PROSITE-ProRule" id="PRU01319"/>
    </source>
</evidence>
<dbReference type="InterPro" id="IPR012337">
    <property type="entry name" value="RNaseH-like_sf"/>
</dbReference>
<keyword evidence="12 14" id="KW-0378">Hydrolase</keyword>
<dbReference type="SUPFAM" id="SSF53098">
    <property type="entry name" value="Ribonuclease H-like"/>
    <property type="match status" value="1"/>
</dbReference>
<comment type="cofactor">
    <cofactor evidence="14 15">
        <name>Mn(2+)</name>
        <dbReference type="ChEBI" id="CHEBI:29035"/>
    </cofactor>
    <cofactor evidence="14 15">
        <name>Mg(2+)</name>
        <dbReference type="ChEBI" id="CHEBI:18420"/>
    </cofactor>
    <text evidence="14 15">Manganese or magnesium. Binds 1 divalent metal ion per monomer in the absence of substrate. May bind a second metal ion after substrate binding.</text>
</comment>
<keyword evidence="8 14" id="KW-0963">Cytoplasm</keyword>
<dbReference type="CDD" id="cd07182">
    <property type="entry name" value="RNase_HII_bacteria_HII_like"/>
    <property type="match status" value="1"/>
</dbReference>
<dbReference type="InterPro" id="IPR022898">
    <property type="entry name" value="RNase_HII"/>
</dbReference>
<dbReference type="GO" id="GO:0032299">
    <property type="term" value="C:ribonuclease H2 complex"/>
    <property type="evidence" value="ECO:0007669"/>
    <property type="project" value="TreeGrafter"/>
</dbReference>
<dbReference type="EMBL" id="SLWY01000006">
    <property type="protein sequence ID" value="TCO81994.1"/>
    <property type="molecule type" value="Genomic_DNA"/>
</dbReference>
<dbReference type="GO" id="GO:0030145">
    <property type="term" value="F:manganese ion binding"/>
    <property type="evidence" value="ECO:0007669"/>
    <property type="project" value="UniProtKB-UniRule"/>
</dbReference>
<dbReference type="GO" id="GO:0043137">
    <property type="term" value="P:DNA replication, removal of RNA primer"/>
    <property type="evidence" value="ECO:0007669"/>
    <property type="project" value="TreeGrafter"/>
</dbReference>
<evidence type="ECO:0000256" key="16">
    <source>
        <dbReference type="RuleBase" id="RU003515"/>
    </source>
</evidence>
<evidence type="ECO:0000313" key="18">
    <source>
        <dbReference type="EMBL" id="TCO81994.1"/>
    </source>
</evidence>
<evidence type="ECO:0000256" key="2">
    <source>
        <dbReference type="ARBA" id="ARBA00001946"/>
    </source>
</evidence>
<evidence type="ECO:0000256" key="11">
    <source>
        <dbReference type="ARBA" id="ARBA00022759"/>
    </source>
</evidence>
<dbReference type="InterPro" id="IPR001352">
    <property type="entry name" value="RNase_HII/HIII"/>
</dbReference>
<comment type="similarity">
    <text evidence="5 14 16">Belongs to the RNase HII family.</text>
</comment>
<sequence>MPRSLEPLPPTDPCGLVAGVDEAGRGPLAGAVIAAAVILDPARPIAGLADSKTLSARRREVLAAAIRERALAWALGRADAAEIDAINILWASMRAMERAVAALALTPALVQVDGNRCPPGLGVACEAIVKGDAKVAAIAAASILAKVARDAELVELDRRWPAYGFARHKGYPTAEHLAALARLGPCPEHRRSFAPVRDTGAGSDG</sequence>
<dbReference type="PANTHER" id="PTHR10954:SF18">
    <property type="entry name" value="RIBONUCLEASE HII"/>
    <property type="match status" value="1"/>
</dbReference>
<dbReference type="Gene3D" id="3.30.420.10">
    <property type="entry name" value="Ribonuclease H-like superfamily/Ribonuclease H"/>
    <property type="match status" value="1"/>
</dbReference>
<dbReference type="Proteomes" id="UP000295765">
    <property type="component" value="Unassembled WGS sequence"/>
</dbReference>
<reference evidence="18 19" key="1">
    <citation type="submission" date="2019-03" db="EMBL/GenBank/DDBJ databases">
        <title>Genomic Encyclopedia of Type Strains, Phase IV (KMG-IV): sequencing the most valuable type-strain genomes for metagenomic binning, comparative biology and taxonomic classification.</title>
        <authorList>
            <person name="Goeker M."/>
        </authorList>
    </citation>
    <scope>NUCLEOTIDE SEQUENCE [LARGE SCALE GENOMIC DNA]</scope>
    <source>
        <strain evidence="18 19">DSM 25287</strain>
    </source>
</reference>
<evidence type="ECO:0000256" key="6">
    <source>
        <dbReference type="ARBA" id="ARBA00012180"/>
    </source>
</evidence>
<dbReference type="InterPro" id="IPR024567">
    <property type="entry name" value="RNase_HII/HIII_dom"/>
</dbReference>
<name>A0A4R2LGA5_9GAMM</name>
<dbReference type="GO" id="GO:0004523">
    <property type="term" value="F:RNA-DNA hybrid ribonuclease activity"/>
    <property type="evidence" value="ECO:0007669"/>
    <property type="project" value="UniProtKB-UniRule"/>
</dbReference>
<evidence type="ECO:0000256" key="3">
    <source>
        <dbReference type="ARBA" id="ARBA00004065"/>
    </source>
</evidence>
<accession>A0A4R2LGA5</accession>
<dbReference type="NCBIfam" id="NF000595">
    <property type="entry name" value="PRK00015.1-3"/>
    <property type="match status" value="1"/>
</dbReference>
<evidence type="ECO:0000256" key="13">
    <source>
        <dbReference type="ARBA" id="ARBA00023211"/>
    </source>
</evidence>
<feature type="binding site" evidence="14 15">
    <location>
        <position position="22"/>
    </location>
    <ligand>
        <name>a divalent metal cation</name>
        <dbReference type="ChEBI" id="CHEBI:60240"/>
    </ligand>
</feature>
<dbReference type="OrthoDB" id="9803420at2"/>
<comment type="subcellular location">
    <subcellularLocation>
        <location evidence="4 14">Cytoplasm</location>
    </subcellularLocation>
</comment>
<dbReference type="FunFam" id="3.30.420.10:FF:000006">
    <property type="entry name" value="Ribonuclease HII"/>
    <property type="match status" value="1"/>
</dbReference>
<evidence type="ECO:0000256" key="10">
    <source>
        <dbReference type="ARBA" id="ARBA00022723"/>
    </source>
</evidence>
<dbReference type="GO" id="GO:0006298">
    <property type="term" value="P:mismatch repair"/>
    <property type="evidence" value="ECO:0007669"/>
    <property type="project" value="TreeGrafter"/>
</dbReference>